<evidence type="ECO:0000313" key="1">
    <source>
        <dbReference type="EMBL" id="KAJ7683171.1"/>
    </source>
</evidence>
<feature type="non-terminal residue" evidence="1">
    <location>
        <position position="1"/>
    </location>
</feature>
<accession>A0AAD7D7K1</accession>
<name>A0AAD7D7K1_MYCRO</name>
<comment type="caution">
    <text evidence="1">The sequence shown here is derived from an EMBL/GenBank/DDBJ whole genome shotgun (WGS) entry which is preliminary data.</text>
</comment>
<protein>
    <submittedName>
        <fullName evidence="1">Uncharacterized protein</fullName>
    </submittedName>
</protein>
<dbReference type="AlphaFoldDB" id="A0AAD7D7K1"/>
<evidence type="ECO:0000313" key="2">
    <source>
        <dbReference type="Proteomes" id="UP001221757"/>
    </source>
</evidence>
<dbReference type="EMBL" id="JARKIE010000110">
    <property type="protein sequence ID" value="KAJ7683171.1"/>
    <property type="molecule type" value="Genomic_DNA"/>
</dbReference>
<organism evidence="1 2">
    <name type="scientific">Mycena rosella</name>
    <name type="common">Pink bonnet</name>
    <name type="synonym">Agaricus rosellus</name>
    <dbReference type="NCBI Taxonomy" id="1033263"/>
    <lineage>
        <taxon>Eukaryota</taxon>
        <taxon>Fungi</taxon>
        <taxon>Dikarya</taxon>
        <taxon>Basidiomycota</taxon>
        <taxon>Agaricomycotina</taxon>
        <taxon>Agaricomycetes</taxon>
        <taxon>Agaricomycetidae</taxon>
        <taxon>Agaricales</taxon>
        <taxon>Marasmiineae</taxon>
        <taxon>Mycenaceae</taxon>
        <taxon>Mycena</taxon>
    </lineage>
</organism>
<keyword evidence="2" id="KW-1185">Reference proteome</keyword>
<proteinExistence type="predicted"/>
<reference evidence="1" key="1">
    <citation type="submission" date="2023-03" db="EMBL/GenBank/DDBJ databases">
        <title>Massive genome expansion in bonnet fungi (Mycena s.s.) driven by repeated elements and novel gene families across ecological guilds.</title>
        <authorList>
            <consortium name="Lawrence Berkeley National Laboratory"/>
            <person name="Harder C.B."/>
            <person name="Miyauchi S."/>
            <person name="Viragh M."/>
            <person name="Kuo A."/>
            <person name="Thoen E."/>
            <person name="Andreopoulos B."/>
            <person name="Lu D."/>
            <person name="Skrede I."/>
            <person name="Drula E."/>
            <person name="Henrissat B."/>
            <person name="Morin E."/>
            <person name="Kohler A."/>
            <person name="Barry K."/>
            <person name="LaButti K."/>
            <person name="Morin E."/>
            <person name="Salamov A."/>
            <person name="Lipzen A."/>
            <person name="Mereny Z."/>
            <person name="Hegedus B."/>
            <person name="Baldrian P."/>
            <person name="Stursova M."/>
            <person name="Weitz H."/>
            <person name="Taylor A."/>
            <person name="Grigoriev I.V."/>
            <person name="Nagy L.G."/>
            <person name="Martin F."/>
            <person name="Kauserud H."/>
        </authorList>
    </citation>
    <scope>NUCLEOTIDE SEQUENCE</scope>
    <source>
        <strain evidence="1">CBHHK067</strain>
    </source>
</reference>
<sequence>DTDILVTAAKSIYLGIEADLSELTEESELNRFGRFGAVGFYCTNFISPIHTDKDTVKVDQPTLHPCIQLSKENCGLTTTTLRWVFDGRDEHGTMWKEPRLAGTFAMAITFVGVYDFNPSPMTLSVNAFTAAFGCRLQRGSAQCFRSHVNGVSSSSSAPKNRPTTRARQHLQWRRVLSWFSPHLRMTRRTRCTQGPRASVSLGPAGNQLQGPVTALCSCFFHLFSLSISHVSQYPGHFCIIISPTAKGDPIMRNRTSQGPLLYAADPEGSLKPCSRKPKERICNWLSRPTLVPRQVHAEFAPAAHSANAWPWSDPSTRLRAGAGGVRPRLRMRLRDFRQAGGHGCGLTPLLVPRWDLGAHTGMFPGWSASFTSITMLRDTLFSAEDPVQHFLACS</sequence>
<gene>
    <name evidence="1" type="ORF">B0H17DRAFT_1137865</name>
</gene>
<dbReference type="Proteomes" id="UP001221757">
    <property type="component" value="Unassembled WGS sequence"/>
</dbReference>